<feature type="non-terminal residue" evidence="1">
    <location>
        <position position="1"/>
    </location>
</feature>
<reference evidence="1 2" key="1">
    <citation type="journal article" date="2018" name="Front. Plant Sci.">
        <title>Red Clover (Trifolium pratense) and Zigzag Clover (T. medium) - A Picture of Genomic Similarities and Differences.</title>
        <authorList>
            <person name="Dluhosova J."/>
            <person name="Istvanek J."/>
            <person name="Nedelnik J."/>
            <person name="Repkova J."/>
        </authorList>
    </citation>
    <scope>NUCLEOTIDE SEQUENCE [LARGE SCALE GENOMIC DNA]</scope>
    <source>
        <strain evidence="2">cv. 10/8</strain>
        <tissue evidence="1">Leaf</tissue>
    </source>
</reference>
<dbReference type="AlphaFoldDB" id="A0A392TDU9"/>
<accession>A0A392TDU9</accession>
<organism evidence="1 2">
    <name type="scientific">Trifolium medium</name>
    <dbReference type="NCBI Taxonomy" id="97028"/>
    <lineage>
        <taxon>Eukaryota</taxon>
        <taxon>Viridiplantae</taxon>
        <taxon>Streptophyta</taxon>
        <taxon>Embryophyta</taxon>
        <taxon>Tracheophyta</taxon>
        <taxon>Spermatophyta</taxon>
        <taxon>Magnoliopsida</taxon>
        <taxon>eudicotyledons</taxon>
        <taxon>Gunneridae</taxon>
        <taxon>Pentapetalae</taxon>
        <taxon>rosids</taxon>
        <taxon>fabids</taxon>
        <taxon>Fabales</taxon>
        <taxon>Fabaceae</taxon>
        <taxon>Papilionoideae</taxon>
        <taxon>50 kb inversion clade</taxon>
        <taxon>NPAAA clade</taxon>
        <taxon>Hologalegina</taxon>
        <taxon>IRL clade</taxon>
        <taxon>Trifolieae</taxon>
        <taxon>Trifolium</taxon>
    </lineage>
</organism>
<evidence type="ECO:0000313" key="2">
    <source>
        <dbReference type="Proteomes" id="UP000265520"/>
    </source>
</evidence>
<dbReference type="EMBL" id="LXQA010543695">
    <property type="protein sequence ID" value="MCI58286.1"/>
    <property type="molecule type" value="Genomic_DNA"/>
</dbReference>
<keyword evidence="2" id="KW-1185">Reference proteome</keyword>
<protein>
    <submittedName>
        <fullName evidence="1">Uncharacterized protein</fullName>
    </submittedName>
</protein>
<comment type="caution">
    <text evidence="1">The sequence shown here is derived from an EMBL/GenBank/DDBJ whole genome shotgun (WGS) entry which is preliminary data.</text>
</comment>
<dbReference type="Proteomes" id="UP000265520">
    <property type="component" value="Unassembled WGS sequence"/>
</dbReference>
<evidence type="ECO:0000313" key="1">
    <source>
        <dbReference type="EMBL" id="MCI58286.1"/>
    </source>
</evidence>
<sequence>TNYFLGYTLEMVTDELSVYEAIDNGGEYKREFTICKFPLPSCNSICACRSWSSGSPPLHGAIATE</sequence>
<name>A0A392TDU9_9FABA</name>
<proteinExistence type="predicted"/>